<dbReference type="GO" id="GO:0045892">
    <property type="term" value="P:negative regulation of DNA-templated transcription"/>
    <property type="evidence" value="ECO:0007669"/>
    <property type="project" value="InterPro"/>
</dbReference>
<dbReference type="GO" id="GO:0003700">
    <property type="term" value="F:DNA-binding transcription factor activity"/>
    <property type="evidence" value="ECO:0007669"/>
    <property type="project" value="TreeGrafter"/>
</dbReference>
<feature type="region of interest" description="Disordered" evidence="6">
    <location>
        <begin position="1"/>
        <end position="33"/>
    </location>
</feature>
<evidence type="ECO:0000256" key="5">
    <source>
        <dbReference type="PROSITE-ProRule" id="PRU00335"/>
    </source>
</evidence>
<keyword evidence="3 5" id="KW-0238">DNA-binding</keyword>
<dbReference type="Gene3D" id="1.10.10.60">
    <property type="entry name" value="Homeodomain-like"/>
    <property type="match status" value="1"/>
</dbReference>
<accession>A0A9W6CWB9</accession>
<dbReference type="Pfam" id="PF02909">
    <property type="entry name" value="TetR_C_1"/>
    <property type="match status" value="1"/>
</dbReference>
<dbReference type="Gene3D" id="1.10.357.10">
    <property type="entry name" value="Tetracycline Repressor, domain 2"/>
    <property type="match status" value="1"/>
</dbReference>
<dbReference type="RefSeq" id="WP_281882517.1">
    <property type="nucleotide sequence ID" value="NZ_BSDP01000001.1"/>
</dbReference>
<reference evidence="8" key="1">
    <citation type="submission" date="2022-12" db="EMBL/GenBank/DDBJ databases">
        <title>Reference genome sequencing for broad-spectrum identification of bacterial and archaeal isolates by mass spectrometry.</title>
        <authorList>
            <person name="Sekiguchi Y."/>
            <person name="Tourlousse D.M."/>
        </authorList>
    </citation>
    <scope>NUCLEOTIDE SEQUENCE</scope>
    <source>
        <strain evidence="8">14</strain>
    </source>
</reference>
<dbReference type="SUPFAM" id="SSF46689">
    <property type="entry name" value="Homeodomain-like"/>
    <property type="match status" value="1"/>
</dbReference>
<dbReference type="PANTHER" id="PTHR30055:SF151">
    <property type="entry name" value="TRANSCRIPTIONAL REGULATORY PROTEIN"/>
    <property type="match status" value="1"/>
</dbReference>
<comment type="caution">
    <text evidence="8">The sequence shown here is derived from an EMBL/GenBank/DDBJ whole genome shotgun (WGS) entry which is preliminary data.</text>
</comment>
<keyword evidence="9" id="KW-1185">Reference proteome</keyword>
<dbReference type="GO" id="GO:0000976">
    <property type="term" value="F:transcription cis-regulatory region binding"/>
    <property type="evidence" value="ECO:0007669"/>
    <property type="project" value="TreeGrafter"/>
</dbReference>
<feature type="domain" description="HTH tetR-type" evidence="7">
    <location>
        <begin position="33"/>
        <end position="93"/>
    </location>
</feature>
<evidence type="ECO:0000256" key="6">
    <source>
        <dbReference type="SAM" id="MobiDB-lite"/>
    </source>
</evidence>
<dbReference type="InterPro" id="IPR050109">
    <property type="entry name" value="HTH-type_TetR-like_transc_reg"/>
</dbReference>
<dbReference type="GO" id="GO:0046677">
    <property type="term" value="P:response to antibiotic"/>
    <property type="evidence" value="ECO:0007669"/>
    <property type="project" value="InterPro"/>
</dbReference>
<evidence type="ECO:0000313" key="9">
    <source>
        <dbReference type="Proteomes" id="UP001144396"/>
    </source>
</evidence>
<name>A0A9W6CWB9_9MICO</name>
<dbReference type="PRINTS" id="PR00400">
    <property type="entry name" value="TETREPRESSOR"/>
</dbReference>
<keyword evidence="2" id="KW-0805">Transcription regulation</keyword>
<dbReference type="InterPro" id="IPR004111">
    <property type="entry name" value="Repressor_TetR_C"/>
</dbReference>
<evidence type="ECO:0000256" key="1">
    <source>
        <dbReference type="ARBA" id="ARBA00022491"/>
    </source>
</evidence>
<dbReference type="SUPFAM" id="SSF48498">
    <property type="entry name" value="Tetracyclin repressor-like, C-terminal domain"/>
    <property type="match status" value="1"/>
</dbReference>
<dbReference type="InterPro" id="IPR036271">
    <property type="entry name" value="Tet_transcr_reg_TetR-rel_C_sf"/>
</dbReference>
<dbReference type="Proteomes" id="UP001144396">
    <property type="component" value="Unassembled WGS sequence"/>
</dbReference>
<sequence length="243" mass="26727">MTETTAAQHPPAPATGAGGTASTDAPARRSRGSLSRDVVLDGAVELADRIGVDALTIRRLADHLGVKPMTIYHYVSNKDDIIDGMVGRVFDEITRPPLDLPWKQAIRMRSESARHVLRRHPWAPPLMESRTNPDASILGHHEAVLAVWFQAGFPIELIAHAAAVLDAFLYGFAMQEAALPFGEREGDLSEIAEELVTPLSPDEYPHMVRFATEYVMQPDYDFGRSFDYGLDLILDGLEAALAR</sequence>
<gene>
    <name evidence="8" type="ORF">ARHIZOSPH14_07560</name>
</gene>
<evidence type="ECO:0000256" key="3">
    <source>
        <dbReference type="ARBA" id="ARBA00023125"/>
    </source>
</evidence>
<keyword evidence="4" id="KW-0804">Transcription</keyword>
<evidence type="ECO:0000256" key="4">
    <source>
        <dbReference type="ARBA" id="ARBA00023163"/>
    </source>
</evidence>
<dbReference type="InterPro" id="IPR001647">
    <property type="entry name" value="HTH_TetR"/>
</dbReference>
<evidence type="ECO:0000259" key="7">
    <source>
        <dbReference type="PROSITE" id="PS50977"/>
    </source>
</evidence>
<feature type="DNA-binding region" description="H-T-H motif" evidence="5">
    <location>
        <begin position="56"/>
        <end position="75"/>
    </location>
</feature>
<dbReference type="InterPro" id="IPR003012">
    <property type="entry name" value="Tet_transcr_reg_TetR"/>
</dbReference>
<dbReference type="PROSITE" id="PS50977">
    <property type="entry name" value="HTH_TETR_2"/>
    <property type="match status" value="1"/>
</dbReference>
<dbReference type="InterPro" id="IPR009057">
    <property type="entry name" value="Homeodomain-like_sf"/>
</dbReference>
<evidence type="ECO:0000256" key="2">
    <source>
        <dbReference type="ARBA" id="ARBA00023015"/>
    </source>
</evidence>
<protein>
    <submittedName>
        <fullName evidence="8">TetR family transcriptional regulator</fullName>
    </submittedName>
</protein>
<organism evidence="8 9">
    <name type="scientific">Agromyces rhizosphaerae</name>
    <dbReference type="NCBI Taxonomy" id="88374"/>
    <lineage>
        <taxon>Bacteria</taxon>
        <taxon>Bacillati</taxon>
        <taxon>Actinomycetota</taxon>
        <taxon>Actinomycetes</taxon>
        <taxon>Micrococcales</taxon>
        <taxon>Microbacteriaceae</taxon>
        <taxon>Agromyces</taxon>
    </lineage>
</organism>
<proteinExistence type="predicted"/>
<dbReference type="Pfam" id="PF00440">
    <property type="entry name" value="TetR_N"/>
    <property type="match status" value="1"/>
</dbReference>
<evidence type="ECO:0000313" key="8">
    <source>
        <dbReference type="EMBL" id="GLI26514.1"/>
    </source>
</evidence>
<dbReference type="PANTHER" id="PTHR30055">
    <property type="entry name" value="HTH-TYPE TRANSCRIPTIONAL REGULATOR RUTR"/>
    <property type="match status" value="1"/>
</dbReference>
<keyword evidence="1" id="KW-0678">Repressor</keyword>
<dbReference type="AlphaFoldDB" id="A0A9W6CWB9"/>
<dbReference type="EMBL" id="BSDP01000001">
    <property type="protein sequence ID" value="GLI26514.1"/>
    <property type="molecule type" value="Genomic_DNA"/>
</dbReference>